<evidence type="ECO:0000256" key="1">
    <source>
        <dbReference type="ARBA" id="ARBA00004167"/>
    </source>
</evidence>
<keyword evidence="5 14" id="KW-0121">Carboxypeptidase</keyword>
<dbReference type="Proteomes" id="UP000183898">
    <property type="component" value="Unassembled WGS sequence"/>
</dbReference>
<dbReference type="Pfam" id="PF03717">
    <property type="entry name" value="PBP_dimer"/>
    <property type="match status" value="1"/>
</dbReference>
<dbReference type="InterPro" id="IPR017790">
    <property type="entry name" value="Penicillin-binding_protein_2"/>
</dbReference>
<dbReference type="SUPFAM" id="SSF56601">
    <property type="entry name" value="beta-lactamase/transpeptidase-like"/>
    <property type="match status" value="1"/>
</dbReference>
<evidence type="ECO:0000256" key="9">
    <source>
        <dbReference type="ARBA" id="ARBA00022960"/>
    </source>
</evidence>
<keyword evidence="8 14" id="KW-0378">Hydrolase</keyword>
<dbReference type="HAMAP" id="MF_02081">
    <property type="entry name" value="MrdA_transpept"/>
    <property type="match status" value="1"/>
</dbReference>
<sequence length="646" mass="71917">MNHRIELRSYSRELHNFRLRLAISAGFMLLLFLLLFARFFYLQVSQRDHYHTLAEANRISIAPIVPNRGLIFDRNGVVLAHNYSAYTLEIVPSRIGNLERLINELTTVVEISARDRKRFKKLMEENRRFESLPIRTRLSDVEVARFAANRYRFPGVEIKARPFRQYPKGEFASHVVGYIGRINDKDLERLEADSELANYRGSQHMGKIGIEQSYERELHGITGIEEMETDAGGRAIRVISRTPPIAGRNLKLSLDFKLQEVAEKAFGDRRGALVAIEPATGDVLAFVSRPGFDPNLFVDGIDTENWELLNNSIDRPLNNRALRGVYPPGSTFKPFMALAGLELKKRWPGSAISDPGYFSLPGSTHRFRDWKAGGHGLVDLHKSLVISCDTYYYSLAHDLGIDNIYNFTSQFGLGKKTGIDIEGEAAGLLPSQEWKMQRHKQNWFAGDTISVGIGQGYNLTTPLQLAFATAVLAGNGAAFRPHLVKQVLDSNNRIVREFGTSPLYRLKLDPANLKAVHNALVDVTRPGGTAAVAGAGAAYTFAGKTGTAQVVGVKQGEKYEESKLDERHRDHALFISYAPAENPKIALSVLVENGGHGGSAAAPIARVVMDYYLLGKLPKEAAARPVDQVDEEEDEEHQQNREDGHG</sequence>
<dbReference type="EC" id="3.4.16.4" evidence="14"/>
<dbReference type="Gene3D" id="3.40.710.10">
    <property type="entry name" value="DD-peptidase/beta-lactamase superfamily"/>
    <property type="match status" value="1"/>
</dbReference>
<evidence type="ECO:0000256" key="5">
    <source>
        <dbReference type="ARBA" id="ARBA00022645"/>
    </source>
</evidence>
<feature type="binding site" evidence="14">
    <location>
        <position position="388"/>
    </location>
    <ligand>
        <name>Zn(2+)</name>
        <dbReference type="ChEBI" id="CHEBI:29105"/>
    </ligand>
</feature>
<evidence type="ECO:0000256" key="7">
    <source>
        <dbReference type="ARBA" id="ARBA00022692"/>
    </source>
</evidence>
<feature type="active site" description="Acyl-ester intermediate" evidence="14">
    <location>
        <position position="330"/>
    </location>
</feature>
<dbReference type="PANTHER" id="PTHR30627:SF2">
    <property type="entry name" value="PEPTIDOGLYCAN D,D-TRANSPEPTIDASE MRDA"/>
    <property type="match status" value="1"/>
</dbReference>
<keyword evidence="4 14" id="KW-0997">Cell inner membrane</keyword>
<comment type="pathway">
    <text evidence="14">Cell wall biogenesis; peptidoglycan biosynthesis.</text>
</comment>
<keyword evidence="7 14" id="KW-0812">Transmembrane</keyword>
<name>A0A1H8DQ37_9PROT</name>
<keyword evidence="9 14" id="KW-0133">Cell shape</keyword>
<dbReference type="GO" id="GO:0008360">
    <property type="term" value="P:regulation of cell shape"/>
    <property type="evidence" value="ECO:0007669"/>
    <property type="project" value="UniProtKB-KW"/>
</dbReference>
<dbReference type="InterPro" id="IPR036138">
    <property type="entry name" value="PBP_dimer_sf"/>
</dbReference>
<dbReference type="GO" id="GO:0071972">
    <property type="term" value="F:peptidoglycan L,D-transpeptidase activity"/>
    <property type="evidence" value="ECO:0007669"/>
    <property type="project" value="TreeGrafter"/>
</dbReference>
<evidence type="ECO:0000313" key="19">
    <source>
        <dbReference type="Proteomes" id="UP000183898"/>
    </source>
</evidence>
<accession>A0A1H8DQ37</accession>
<feature type="domain" description="Penicillin-binding protein transpeptidase" evidence="16">
    <location>
        <begin position="271"/>
        <end position="610"/>
    </location>
</feature>
<dbReference type="Gene3D" id="3.90.1310.10">
    <property type="entry name" value="Penicillin-binding protein 2a (Domain 2)"/>
    <property type="match status" value="1"/>
</dbReference>
<feature type="domain" description="Penicillin-binding protein dimerisation" evidence="17">
    <location>
        <begin position="64"/>
        <end position="239"/>
    </location>
</feature>
<dbReference type="GO" id="GO:0005886">
    <property type="term" value="C:plasma membrane"/>
    <property type="evidence" value="ECO:0007669"/>
    <property type="project" value="UniProtKB-SubCell"/>
</dbReference>
<feature type="binding site" evidence="14">
    <location>
        <position position="354"/>
    </location>
    <ligand>
        <name>Zn(2+)</name>
        <dbReference type="ChEBI" id="CHEBI:29105"/>
    </ligand>
</feature>
<dbReference type="GO" id="GO:0009252">
    <property type="term" value="P:peptidoglycan biosynthetic process"/>
    <property type="evidence" value="ECO:0007669"/>
    <property type="project" value="UniProtKB-UniRule"/>
</dbReference>
<keyword evidence="13 14" id="KW-0961">Cell wall biogenesis/degradation</keyword>
<dbReference type="GO" id="GO:0016740">
    <property type="term" value="F:transferase activity"/>
    <property type="evidence" value="ECO:0007669"/>
    <property type="project" value="UniProtKB-KW"/>
</dbReference>
<feature type="region of interest" description="Disordered" evidence="15">
    <location>
        <begin position="622"/>
        <end position="646"/>
    </location>
</feature>
<dbReference type="EMBL" id="FOCT01000002">
    <property type="protein sequence ID" value="SEN09275.1"/>
    <property type="molecule type" value="Genomic_DNA"/>
</dbReference>
<gene>
    <name evidence="14" type="primary">mrdA</name>
    <name evidence="18" type="ORF">SAMN05216404_102335</name>
</gene>
<dbReference type="GO" id="GO:0071555">
    <property type="term" value="P:cell wall organization"/>
    <property type="evidence" value="ECO:0007669"/>
    <property type="project" value="UniProtKB-KW"/>
</dbReference>
<comment type="subcellular location">
    <subcellularLocation>
        <location evidence="14">Cell inner membrane</location>
        <topology evidence="14">Single-pass membrane protein</topology>
    </subcellularLocation>
    <subcellularLocation>
        <location evidence="2">Cell membrane</location>
    </subcellularLocation>
    <subcellularLocation>
        <location evidence="1">Membrane</location>
        <topology evidence="1">Single-pass membrane protein</topology>
    </subcellularLocation>
</comment>
<dbReference type="PANTHER" id="PTHR30627">
    <property type="entry name" value="PEPTIDOGLYCAN D,D-TRANSPEPTIDASE"/>
    <property type="match status" value="1"/>
</dbReference>
<organism evidence="18 19">
    <name type="scientific">Nitrosospira multiformis</name>
    <dbReference type="NCBI Taxonomy" id="1231"/>
    <lineage>
        <taxon>Bacteria</taxon>
        <taxon>Pseudomonadati</taxon>
        <taxon>Pseudomonadota</taxon>
        <taxon>Betaproteobacteria</taxon>
        <taxon>Nitrosomonadales</taxon>
        <taxon>Nitrosomonadaceae</taxon>
        <taxon>Nitrosospira</taxon>
    </lineage>
</organism>
<comment type="similarity">
    <text evidence="14">Belongs to the transpeptidase family. MrdA subfamily.</text>
</comment>
<keyword evidence="11 14" id="KW-1133">Transmembrane helix</keyword>
<evidence type="ECO:0000256" key="2">
    <source>
        <dbReference type="ARBA" id="ARBA00004236"/>
    </source>
</evidence>
<dbReference type="NCBIfam" id="TIGR03423">
    <property type="entry name" value="pbp2_mrdA"/>
    <property type="match status" value="1"/>
</dbReference>
<feature type="binding site" evidence="14">
    <location>
        <position position="375"/>
    </location>
    <ligand>
        <name>Zn(2+)</name>
        <dbReference type="ChEBI" id="CHEBI:29105"/>
    </ligand>
</feature>
<dbReference type="FunFam" id="3.40.710.10:FF:000024">
    <property type="entry name" value="Penicillin-binding protein 2"/>
    <property type="match status" value="1"/>
</dbReference>
<feature type="transmembrane region" description="Helical" evidence="14">
    <location>
        <begin position="21"/>
        <end position="41"/>
    </location>
</feature>
<evidence type="ECO:0000313" key="18">
    <source>
        <dbReference type="EMBL" id="SEN09275.1"/>
    </source>
</evidence>
<dbReference type="GO" id="GO:0008270">
    <property type="term" value="F:zinc ion binding"/>
    <property type="evidence" value="ECO:0007669"/>
    <property type="project" value="UniProtKB-UniRule"/>
</dbReference>
<proteinExistence type="inferred from homology"/>
<dbReference type="InterPro" id="IPR005311">
    <property type="entry name" value="PBP_dimer"/>
</dbReference>
<evidence type="ECO:0000256" key="12">
    <source>
        <dbReference type="ARBA" id="ARBA00023136"/>
    </source>
</evidence>
<dbReference type="AlphaFoldDB" id="A0A1H8DQ37"/>
<evidence type="ECO:0000256" key="14">
    <source>
        <dbReference type="HAMAP-Rule" id="MF_02081"/>
    </source>
</evidence>
<evidence type="ECO:0000256" key="8">
    <source>
        <dbReference type="ARBA" id="ARBA00022801"/>
    </source>
</evidence>
<evidence type="ECO:0000256" key="3">
    <source>
        <dbReference type="ARBA" id="ARBA00022475"/>
    </source>
</evidence>
<keyword evidence="3 14" id="KW-1003">Cell membrane</keyword>
<dbReference type="GO" id="GO:0006508">
    <property type="term" value="P:proteolysis"/>
    <property type="evidence" value="ECO:0007669"/>
    <property type="project" value="UniProtKB-KW"/>
</dbReference>
<protein>
    <recommendedName>
        <fullName evidence="14">Peptidoglycan D,D-transpeptidase MrdA</fullName>
        <ecNumber evidence="14">3.4.16.4</ecNumber>
    </recommendedName>
    <alternativeName>
        <fullName evidence="14">Penicillin-binding protein 2</fullName>
        <shortName evidence="14">PBP-2</shortName>
    </alternativeName>
</protein>
<comment type="function">
    <text evidence="14">Catalyzes cross-linking of the peptidoglycan cell wall.</text>
</comment>
<comment type="catalytic activity">
    <reaction evidence="14">
        <text>Preferential cleavage: (Ac)2-L-Lys-D-Ala-|-D-Ala. Also transpeptidation of peptidyl-alanyl moieties that are N-acyl substituents of D-alanine.</text>
        <dbReference type="EC" id="3.4.16.4"/>
    </reaction>
</comment>
<keyword evidence="12 14" id="KW-0472">Membrane</keyword>
<dbReference type="Gene3D" id="3.30.1390.30">
    <property type="entry name" value="Penicillin-binding protein 2a, domain 3"/>
    <property type="match status" value="1"/>
</dbReference>
<dbReference type="GO" id="GO:0008658">
    <property type="term" value="F:penicillin binding"/>
    <property type="evidence" value="ECO:0007669"/>
    <property type="project" value="InterPro"/>
</dbReference>
<keyword evidence="6 14" id="KW-0645">Protease</keyword>
<evidence type="ECO:0000259" key="17">
    <source>
        <dbReference type="Pfam" id="PF03717"/>
    </source>
</evidence>
<keyword evidence="18" id="KW-0808">Transferase</keyword>
<evidence type="ECO:0000256" key="11">
    <source>
        <dbReference type="ARBA" id="ARBA00022989"/>
    </source>
</evidence>
<dbReference type="InterPro" id="IPR001460">
    <property type="entry name" value="PCN-bd_Tpept"/>
</dbReference>
<dbReference type="GO" id="GO:0009002">
    <property type="term" value="F:serine-type D-Ala-D-Ala carboxypeptidase activity"/>
    <property type="evidence" value="ECO:0007669"/>
    <property type="project" value="UniProtKB-UniRule"/>
</dbReference>
<comment type="cofactor">
    <cofactor evidence="14">
        <name>Zn(2+)</name>
        <dbReference type="ChEBI" id="CHEBI:29105"/>
    </cofactor>
    <text evidence="14">Binds one Zn(2+) ion per subunit.</text>
</comment>
<evidence type="ECO:0000256" key="10">
    <source>
        <dbReference type="ARBA" id="ARBA00022984"/>
    </source>
</evidence>
<evidence type="ECO:0000259" key="16">
    <source>
        <dbReference type="Pfam" id="PF00905"/>
    </source>
</evidence>
<dbReference type="SUPFAM" id="SSF56519">
    <property type="entry name" value="Penicillin binding protein dimerisation domain"/>
    <property type="match status" value="1"/>
</dbReference>
<dbReference type="InterPro" id="IPR050515">
    <property type="entry name" value="Beta-lactam/transpept"/>
</dbReference>
<evidence type="ECO:0000256" key="13">
    <source>
        <dbReference type="ARBA" id="ARBA00023316"/>
    </source>
</evidence>
<dbReference type="Pfam" id="PF00905">
    <property type="entry name" value="Transpeptidase"/>
    <property type="match status" value="1"/>
</dbReference>
<dbReference type="RefSeq" id="WP_074744444.1">
    <property type="nucleotide sequence ID" value="NZ_FOCT01000002.1"/>
</dbReference>
<evidence type="ECO:0000256" key="4">
    <source>
        <dbReference type="ARBA" id="ARBA00022519"/>
    </source>
</evidence>
<evidence type="ECO:0000256" key="15">
    <source>
        <dbReference type="SAM" id="MobiDB-lite"/>
    </source>
</evidence>
<reference evidence="18 19" key="1">
    <citation type="submission" date="2016-10" db="EMBL/GenBank/DDBJ databases">
        <authorList>
            <person name="de Groot N.N."/>
        </authorList>
    </citation>
    <scope>NUCLEOTIDE SEQUENCE [LARGE SCALE GENOMIC DNA]</scope>
    <source>
        <strain evidence="18 19">Nl18</strain>
    </source>
</reference>
<keyword evidence="14" id="KW-0479">Metal-binding</keyword>
<keyword evidence="10 14" id="KW-0573">Peptidoglycan synthesis</keyword>
<feature type="compositionally biased region" description="Basic and acidic residues" evidence="15">
    <location>
        <begin position="637"/>
        <end position="646"/>
    </location>
</feature>
<keyword evidence="14" id="KW-0862">Zinc</keyword>
<feature type="binding site" evidence="14">
    <location>
        <position position="369"/>
    </location>
    <ligand>
        <name>Zn(2+)</name>
        <dbReference type="ChEBI" id="CHEBI:29105"/>
    </ligand>
</feature>
<dbReference type="InterPro" id="IPR012338">
    <property type="entry name" value="Beta-lactam/transpept-like"/>
</dbReference>
<dbReference type="UniPathway" id="UPA00219"/>
<evidence type="ECO:0000256" key="6">
    <source>
        <dbReference type="ARBA" id="ARBA00022670"/>
    </source>
</evidence>